<feature type="transmembrane region" description="Helical" evidence="1">
    <location>
        <begin position="109"/>
        <end position="130"/>
    </location>
</feature>
<reference evidence="2 3" key="1">
    <citation type="submission" date="2018-02" db="EMBL/GenBank/DDBJ databases">
        <title>Reclassifiation of [Polyangium] brachysporum DSM 7029 as Guopingzhaonella breviflexa gen. nov., sp. nov., a member of the family Comamonadaceae.</title>
        <authorList>
            <person name="Tang B."/>
        </authorList>
    </citation>
    <scope>NUCLEOTIDE SEQUENCE [LARGE SCALE GENOMIC DNA]</scope>
    <source>
        <strain evidence="2 3">BCRC 80649</strain>
    </source>
</reference>
<protein>
    <recommendedName>
        <fullName evidence="4">DUF2189 domain-containing protein</fullName>
    </recommendedName>
</protein>
<dbReference type="Pfam" id="PF09955">
    <property type="entry name" value="DUF2189"/>
    <property type="match status" value="1"/>
</dbReference>
<sequence length="268" mass="28806">MNAPEVSPPPPTVFDLPLHPLGFADPLRWLARGWKDFIRCPGLGLFFGACFAVMGWLLLAVYEHAPAYTLALSAGFLLMGPFLCLGLYEASRRLEQGQRPDLGSSLLAWEAKVGTMAIFGGVLLILEMLWGRASLVVFAVSFDQVPDFQGSLWKLLAPENLNFILAYLAVGGVFAALIFAVSVVSLPMILDRQTDAISAALTSLRLCLTQTGVMLWWGFLITALVVLALLPAFLGLLVIGPVLGHASWHAYRGAVGHHPGQDTPAPGA</sequence>
<feature type="transmembrane region" description="Helical" evidence="1">
    <location>
        <begin position="68"/>
        <end position="88"/>
    </location>
</feature>
<dbReference type="OrthoDB" id="5621705at2"/>
<keyword evidence="1" id="KW-0812">Transmembrane</keyword>
<gene>
    <name evidence="2" type="ORF">C1704_01020</name>
</gene>
<organism evidence="2 3">
    <name type="scientific">Caldimonas caldifontis</name>
    <dbReference type="NCBI Taxonomy" id="1452508"/>
    <lineage>
        <taxon>Bacteria</taxon>
        <taxon>Pseudomonadati</taxon>
        <taxon>Pseudomonadota</taxon>
        <taxon>Betaproteobacteria</taxon>
        <taxon>Burkholderiales</taxon>
        <taxon>Sphaerotilaceae</taxon>
        <taxon>Caldimonas</taxon>
    </lineage>
</organism>
<dbReference type="RefSeq" id="WP_104300097.1">
    <property type="nucleotide sequence ID" value="NZ_PSNX01000001.1"/>
</dbReference>
<keyword evidence="1" id="KW-0472">Membrane</keyword>
<dbReference type="Proteomes" id="UP000238605">
    <property type="component" value="Unassembled WGS sequence"/>
</dbReference>
<evidence type="ECO:0000256" key="1">
    <source>
        <dbReference type="SAM" id="Phobius"/>
    </source>
</evidence>
<feature type="transmembrane region" description="Helical" evidence="1">
    <location>
        <begin position="164"/>
        <end position="184"/>
    </location>
</feature>
<dbReference type="InterPro" id="IPR018692">
    <property type="entry name" value="DUF2189"/>
</dbReference>
<dbReference type="AlphaFoldDB" id="A0A2S5SZR2"/>
<accession>A0A2S5SZR2</accession>
<keyword evidence="3" id="KW-1185">Reference proteome</keyword>
<dbReference type="EMBL" id="PSNX01000001">
    <property type="protein sequence ID" value="PPE68087.1"/>
    <property type="molecule type" value="Genomic_DNA"/>
</dbReference>
<feature type="transmembrane region" description="Helical" evidence="1">
    <location>
        <begin position="223"/>
        <end position="243"/>
    </location>
</feature>
<keyword evidence="1" id="KW-1133">Transmembrane helix</keyword>
<evidence type="ECO:0000313" key="3">
    <source>
        <dbReference type="Proteomes" id="UP000238605"/>
    </source>
</evidence>
<evidence type="ECO:0000313" key="2">
    <source>
        <dbReference type="EMBL" id="PPE68087.1"/>
    </source>
</evidence>
<evidence type="ECO:0008006" key="4">
    <source>
        <dbReference type="Google" id="ProtNLM"/>
    </source>
</evidence>
<proteinExistence type="predicted"/>
<comment type="caution">
    <text evidence="2">The sequence shown here is derived from an EMBL/GenBank/DDBJ whole genome shotgun (WGS) entry which is preliminary data.</text>
</comment>
<name>A0A2S5SZR2_9BURK</name>
<feature type="transmembrane region" description="Helical" evidence="1">
    <location>
        <begin position="42"/>
        <end position="62"/>
    </location>
</feature>